<reference evidence="4 5" key="1">
    <citation type="submission" date="2024-10" db="EMBL/GenBank/DDBJ databases">
        <title>Updated reference genomes for cyclostephanoid diatoms.</title>
        <authorList>
            <person name="Roberts W.R."/>
            <person name="Alverson A.J."/>
        </authorList>
    </citation>
    <scope>NUCLEOTIDE SEQUENCE [LARGE SCALE GENOMIC DNA]</scope>
    <source>
        <strain evidence="4 5">AJA228-03</strain>
    </source>
</reference>
<gene>
    <name evidence="4" type="ORF">ACHAXA_010204</name>
</gene>
<dbReference type="AlphaFoldDB" id="A0ABD3SFX1"/>
<proteinExistence type="predicted"/>
<evidence type="ECO:0000259" key="3">
    <source>
        <dbReference type="PROSITE" id="PS51352"/>
    </source>
</evidence>
<feature type="compositionally biased region" description="Low complexity" evidence="1">
    <location>
        <begin position="179"/>
        <end position="190"/>
    </location>
</feature>
<dbReference type="Gene3D" id="3.40.30.10">
    <property type="entry name" value="Glutaredoxin"/>
    <property type="match status" value="1"/>
</dbReference>
<evidence type="ECO:0000256" key="2">
    <source>
        <dbReference type="SAM" id="Phobius"/>
    </source>
</evidence>
<dbReference type="EMBL" id="JALLPB020000037">
    <property type="protein sequence ID" value="KAL3823444.1"/>
    <property type="molecule type" value="Genomic_DNA"/>
</dbReference>
<evidence type="ECO:0000313" key="5">
    <source>
        <dbReference type="Proteomes" id="UP001530377"/>
    </source>
</evidence>
<comment type="caution">
    <text evidence="4">The sequence shown here is derived from an EMBL/GenBank/DDBJ whole genome shotgun (WGS) entry which is preliminary data.</text>
</comment>
<keyword evidence="2" id="KW-0472">Membrane</keyword>
<evidence type="ECO:0000313" key="4">
    <source>
        <dbReference type="EMBL" id="KAL3823444.1"/>
    </source>
</evidence>
<dbReference type="Proteomes" id="UP001530377">
    <property type="component" value="Unassembled WGS sequence"/>
</dbReference>
<feature type="compositionally biased region" description="Gly residues" evidence="1">
    <location>
        <begin position="159"/>
        <end position="178"/>
    </location>
</feature>
<dbReference type="InterPro" id="IPR013766">
    <property type="entry name" value="Thioredoxin_domain"/>
</dbReference>
<feature type="domain" description="Thioredoxin" evidence="3">
    <location>
        <begin position="13"/>
        <end position="149"/>
    </location>
</feature>
<dbReference type="PROSITE" id="PS51352">
    <property type="entry name" value="THIOREDOXIN_2"/>
    <property type="match status" value="1"/>
</dbReference>
<sequence>MGLPREWNGARNIVVAISSFAFALANYAWQYAHPTTAMQLLASMERSSSSLSVIGHNGRPTLIDFWAPWCPNCRLIAPTLRAVEREYGDRVNFVLVNADVGENWPLIRLFGVDAIPHLALVDGNGYVETALIGPVSRNVLRADIDAMLDDGWHGGGDCDGGGDGDGVVGTRDGGGDGGYAASSSSSSSSSTIATTVCRDDLPYVMYDAFGNRPEGRRVDFVDR</sequence>
<protein>
    <recommendedName>
        <fullName evidence="3">Thioredoxin domain-containing protein</fullName>
    </recommendedName>
</protein>
<keyword evidence="2" id="KW-1133">Transmembrane helix</keyword>
<organism evidence="4 5">
    <name type="scientific">Cyclostephanos tholiformis</name>
    <dbReference type="NCBI Taxonomy" id="382380"/>
    <lineage>
        <taxon>Eukaryota</taxon>
        <taxon>Sar</taxon>
        <taxon>Stramenopiles</taxon>
        <taxon>Ochrophyta</taxon>
        <taxon>Bacillariophyta</taxon>
        <taxon>Coscinodiscophyceae</taxon>
        <taxon>Thalassiosirophycidae</taxon>
        <taxon>Stephanodiscales</taxon>
        <taxon>Stephanodiscaceae</taxon>
        <taxon>Cyclostephanos</taxon>
    </lineage>
</organism>
<dbReference type="InterPro" id="IPR036249">
    <property type="entry name" value="Thioredoxin-like_sf"/>
</dbReference>
<keyword evidence="5" id="KW-1185">Reference proteome</keyword>
<accession>A0ABD3SFX1</accession>
<dbReference type="PANTHER" id="PTHR47353:SF1">
    <property type="entry name" value="THIOREDOXIN-LIKE PROTEIN HCF164, CHLOROPLASTIC"/>
    <property type="match status" value="1"/>
</dbReference>
<dbReference type="Pfam" id="PF00085">
    <property type="entry name" value="Thioredoxin"/>
    <property type="match status" value="1"/>
</dbReference>
<feature type="region of interest" description="Disordered" evidence="1">
    <location>
        <begin position="159"/>
        <end position="191"/>
    </location>
</feature>
<evidence type="ECO:0000256" key="1">
    <source>
        <dbReference type="SAM" id="MobiDB-lite"/>
    </source>
</evidence>
<dbReference type="PANTHER" id="PTHR47353">
    <property type="entry name" value="THIOREDOXIN-LIKE PROTEIN HCF164, CHLOROPLASTIC"/>
    <property type="match status" value="1"/>
</dbReference>
<dbReference type="InterPro" id="IPR044241">
    <property type="entry name" value="TxlA/HCF164"/>
</dbReference>
<feature type="transmembrane region" description="Helical" evidence="2">
    <location>
        <begin position="12"/>
        <end position="29"/>
    </location>
</feature>
<name>A0ABD3SFX1_9STRA</name>
<keyword evidence="2" id="KW-0812">Transmembrane</keyword>
<dbReference type="SUPFAM" id="SSF52833">
    <property type="entry name" value="Thioredoxin-like"/>
    <property type="match status" value="1"/>
</dbReference>